<name>A0A7I8K1C7_SPIIN</name>
<dbReference type="InterPro" id="IPR005630">
    <property type="entry name" value="Terpene_synthase_metal-bd"/>
</dbReference>
<evidence type="ECO:0000256" key="1">
    <source>
        <dbReference type="SAM" id="Phobius"/>
    </source>
</evidence>
<proteinExistence type="predicted"/>
<evidence type="ECO:0000259" key="2">
    <source>
        <dbReference type="Pfam" id="PF03936"/>
    </source>
</evidence>
<dbReference type="Gene3D" id="1.10.600.10">
    <property type="entry name" value="Farnesyl Diphosphate Synthase"/>
    <property type="match status" value="1"/>
</dbReference>
<feature type="transmembrane region" description="Helical" evidence="1">
    <location>
        <begin position="74"/>
        <end position="101"/>
    </location>
</feature>
<keyword evidence="1" id="KW-1133">Transmembrane helix</keyword>
<dbReference type="Proteomes" id="UP000663760">
    <property type="component" value="Chromosome 2"/>
</dbReference>
<keyword evidence="1" id="KW-0472">Membrane</keyword>
<dbReference type="InterPro" id="IPR008949">
    <property type="entry name" value="Isoprenoid_synthase_dom_sf"/>
</dbReference>
<keyword evidence="1" id="KW-0812">Transmembrane</keyword>
<evidence type="ECO:0000313" key="4">
    <source>
        <dbReference type="Proteomes" id="UP000663760"/>
    </source>
</evidence>
<evidence type="ECO:0000313" key="3">
    <source>
        <dbReference type="EMBL" id="CAA7390674.1"/>
    </source>
</evidence>
<accession>A0A7I8K1C7</accession>
<dbReference type="AlphaFoldDB" id="A0A7I8K1C7"/>
<dbReference type="OrthoDB" id="672026at2759"/>
<dbReference type="Pfam" id="PF03936">
    <property type="entry name" value="Terpene_synth_C"/>
    <property type="match status" value="1"/>
</dbReference>
<feature type="domain" description="Terpene synthase metal-binding" evidence="2">
    <location>
        <begin position="92"/>
        <end position="157"/>
    </location>
</feature>
<protein>
    <recommendedName>
        <fullName evidence="2">Terpene synthase metal-binding domain-containing protein</fullName>
    </recommendedName>
</protein>
<dbReference type="EMBL" id="LR746265">
    <property type="protein sequence ID" value="CAA7390674.1"/>
    <property type="molecule type" value="Genomic_DNA"/>
</dbReference>
<sequence>MKICYHAWYNTINEIGYKLLVNHRNYIIFHLRKILSTISFSLSLSLSISLSLSLYIYIYISISLSNSRPRPHPLAILSISILRFPCIILLQVVDLCEAFLLGAKWFNEKIIPNVEEYLKNNVTSTGTHVASLHVFFLLGSPISKVSLRLVCSRKGLLIIAKGSSKRTRERGRGFEHVVLHARKRSCGEDGDAQKYIRGLISTVWKDLNGEAMAPLPLPLSIINCFYQHSDDPKAPRVDDIVKAFIFRSSNRR</sequence>
<keyword evidence="4" id="KW-1185">Reference proteome</keyword>
<reference evidence="3" key="1">
    <citation type="submission" date="2020-02" db="EMBL/GenBank/DDBJ databases">
        <authorList>
            <person name="Scholz U."/>
            <person name="Mascher M."/>
            <person name="Fiebig A."/>
        </authorList>
    </citation>
    <scope>NUCLEOTIDE SEQUENCE</scope>
</reference>
<dbReference type="GO" id="GO:0000287">
    <property type="term" value="F:magnesium ion binding"/>
    <property type="evidence" value="ECO:0007669"/>
    <property type="project" value="InterPro"/>
</dbReference>
<feature type="transmembrane region" description="Helical" evidence="1">
    <location>
        <begin position="34"/>
        <end position="62"/>
    </location>
</feature>
<dbReference type="SUPFAM" id="SSF48576">
    <property type="entry name" value="Terpenoid synthases"/>
    <property type="match status" value="1"/>
</dbReference>
<dbReference type="GO" id="GO:0010333">
    <property type="term" value="F:terpene synthase activity"/>
    <property type="evidence" value="ECO:0007669"/>
    <property type="project" value="InterPro"/>
</dbReference>
<organism evidence="3 4">
    <name type="scientific">Spirodela intermedia</name>
    <name type="common">Intermediate duckweed</name>
    <dbReference type="NCBI Taxonomy" id="51605"/>
    <lineage>
        <taxon>Eukaryota</taxon>
        <taxon>Viridiplantae</taxon>
        <taxon>Streptophyta</taxon>
        <taxon>Embryophyta</taxon>
        <taxon>Tracheophyta</taxon>
        <taxon>Spermatophyta</taxon>
        <taxon>Magnoliopsida</taxon>
        <taxon>Liliopsida</taxon>
        <taxon>Araceae</taxon>
        <taxon>Lemnoideae</taxon>
        <taxon>Spirodela</taxon>
    </lineage>
</organism>
<gene>
    <name evidence="3" type="ORF">SI8410_02002117</name>
</gene>